<accession>W0FPX4</accession>
<protein>
    <submittedName>
        <fullName evidence="1">Uncharacterized protein</fullName>
    </submittedName>
</protein>
<reference evidence="1" key="1">
    <citation type="journal article" date="2013" name="PLoS ONE">
        <title>Metagenomic insights into the carbohydrate-active enzymes carried by the microorganisms adhering to solid digesta in the rumen of cows.</title>
        <authorList>
            <person name="Wang L."/>
            <person name="Hatem A."/>
            <person name="Catalyurek U.V."/>
            <person name="Morrison M."/>
            <person name="Yu Z."/>
        </authorList>
    </citation>
    <scope>NUCLEOTIDE SEQUENCE</scope>
</reference>
<sequence length="27" mass="2954">MVATLRWLALNTDDAKVTGLRMGMFAA</sequence>
<proteinExistence type="predicted"/>
<dbReference type="AlphaFoldDB" id="W0FPX4"/>
<dbReference type="EMBL" id="KC246808">
    <property type="protein sequence ID" value="AHF24857.1"/>
    <property type="molecule type" value="Genomic_DNA"/>
</dbReference>
<evidence type="ECO:0000313" key="1">
    <source>
        <dbReference type="EMBL" id="AHF24857.1"/>
    </source>
</evidence>
<name>W0FPX4_9BACT</name>
<organism evidence="1">
    <name type="scientific">uncultured bacterium Contig1491</name>
    <dbReference type="NCBI Taxonomy" id="1393439"/>
    <lineage>
        <taxon>Bacteria</taxon>
        <taxon>environmental samples</taxon>
    </lineage>
</organism>